<evidence type="ECO:0000313" key="8">
    <source>
        <dbReference type="EMBL" id="MFC0082683.1"/>
    </source>
</evidence>
<dbReference type="InterPro" id="IPR020458">
    <property type="entry name" value="Znf_DskA_TraR_CS"/>
</dbReference>
<evidence type="ECO:0000256" key="3">
    <source>
        <dbReference type="ARBA" id="ARBA00022833"/>
    </source>
</evidence>
<dbReference type="PANTHER" id="PTHR33823:SF4">
    <property type="entry name" value="GENERAL STRESS PROTEIN 16O"/>
    <property type="match status" value="1"/>
</dbReference>
<evidence type="ECO:0000256" key="5">
    <source>
        <dbReference type="SAM" id="Coils"/>
    </source>
</evidence>
<name>A0ABV6C4Q8_9ACTN</name>
<dbReference type="RefSeq" id="WP_377790303.1">
    <property type="nucleotide sequence ID" value="NZ_JBHLYQ010000135.1"/>
</dbReference>
<accession>A0ABV6C4Q8</accession>
<keyword evidence="1" id="KW-0479">Metal-binding</keyword>
<evidence type="ECO:0000256" key="6">
    <source>
        <dbReference type="SAM" id="MobiDB-lite"/>
    </source>
</evidence>
<protein>
    <submittedName>
        <fullName evidence="8">TraR/DksA family transcriptional regulator</fullName>
    </submittedName>
</protein>
<keyword evidence="9" id="KW-1185">Reference proteome</keyword>
<dbReference type="PROSITE" id="PS01102">
    <property type="entry name" value="ZF_DKSA_1"/>
    <property type="match status" value="1"/>
</dbReference>
<feature type="compositionally biased region" description="Polar residues" evidence="6">
    <location>
        <begin position="1"/>
        <end position="15"/>
    </location>
</feature>
<dbReference type="SUPFAM" id="SSF57716">
    <property type="entry name" value="Glucocorticoid receptor-like (DNA-binding domain)"/>
    <property type="match status" value="1"/>
</dbReference>
<evidence type="ECO:0000259" key="7">
    <source>
        <dbReference type="Pfam" id="PF01258"/>
    </source>
</evidence>
<feature type="zinc finger region" description="dksA C4-type" evidence="4">
    <location>
        <begin position="106"/>
        <end position="130"/>
    </location>
</feature>
<gene>
    <name evidence="8" type="ORF">ACFFRE_11125</name>
</gene>
<evidence type="ECO:0000256" key="1">
    <source>
        <dbReference type="ARBA" id="ARBA00022723"/>
    </source>
</evidence>
<keyword evidence="3" id="KW-0862">Zinc</keyword>
<dbReference type="SUPFAM" id="SSF109635">
    <property type="entry name" value="DnaK suppressor protein DksA, alpha-hairpin domain"/>
    <property type="match status" value="1"/>
</dbReference>
<keyword evidence="5" id="KW-0175">Coiled coil</keyword>
<keyword evidence="2" id="KW-0863">Zinc-finger</keyword>
<dbReference type="PROSITE" id="PS51128">
    <property type="entry name" value="ZF_DKSA_2"/>
    <property type="match status" value="1"/>
</dbReference>
<dbReference type="EMBL" id="JBHLYQ010000135">
    <property type="protein sequence ID" value="MFC0082683.1"/>
    <property type="molecule type" value="Genomic_DNA"/>
</dbReference>
<comment type="caution">
    <text evidence="8">The sequence shown here is derived from an EMBL/GenBank/DDBJ whole genome shotgun (WGS) entry which is preliminary data.</text>
</comment>
<evidence type="ECO:0000256" key="4">
    <source>
        <dbReference type="PROSITE-ProRule" id="PRU00510"/>
    </source>
</evidence>
<dbReference type="Gene3D" id="1.20.120.910">
    <property type="entry name" value="DksA, coiled-coil domain"/>
    <property type="match status" value="1"/>
</dbReference>
<reference evidence="8 9" key="1">
    <citation type="submission" date="2024-09" db="EMBL/GenBank/DDBJ databases">
        <authorList>
            <person name="Sun Q."/>
            <person name="Mori K."/>
        </authorList>
    </citation>
    <scope>NUCLEOTIDE SEQUENCE [LARGE SCALE GENOMIC DNA]</scope>
    <source>
        <strain evidence="8 9">JCM 15389</strain>
    </source>
</reference>
<evidence type="ECO:0000256" key="2">
    <source>
        <dbReference type="ARBA" id="ARBA00022771"/>
    </source>
</evidence>
<feature type="domain" description="Zinc finger DksA/TraR C4-type" evidence="7">
    <location>
        <begin position="101"/>
        <end position="133"/>
    </location>
</feature>
<sequence length="138" mass="14591">MAADTSRLQAPSQGAPTEAPPSGSPDGEAPDFRALLEQERQELLGKLAELGVGDGQELHYDPNFADSSQVTAERGEVEALAQTLREALDEVERALAKLDEGTYGICEVCGRPIATARLEAKPAARRCIDCASKGKTAP</sequence>
<feature type="coiled-coil region" evidence="5">
    <location>
        <begin position="74"/>
        <end position="101"/>
    </location>
</feature>
<organism evidence="8 9">
    <name type="scientific">Aciditerrimonas ferrireducens</name>
    <dbReference type="NCBI Taxonomy" id="667306"/>
    <lineage>
        <taxon>Bacteria</taxon>
        <taxon>Bacillati</taxon>
        <taxon>Actinomycetota</taxon>
        <taxon>Acidimicrobiia</taxon>
        <taxon>Acidimicrobiales</taxon>
        <taxon>Acidimicrobiaceae</taxon>
        <taxon>Aciditerrimonas</taxon>
    </lineage>
</organism>
<feature type="region of interest" description="Disordered" evidence="6">
    <location>
        <begin position="1"/>
        <end position="31"/>
    </location>
</feature>
<evidence type="ECO:0000313" key="9">
    <source>
        <dbReference type="Proteomes" id="UP001589788"/>
    </source>
</evidence>
<dbReference type="Proteomes" id="UP001589788">
    <property type="component" value="Unassembled WGS sequence"/>
</dbReference>
<dbReference type="Pfam" id="PF01258">
    <property type="entry name" value="zf-dskA_traR"/>
    <property type="match status" value="1"/>
</dbReference>
<dbReference type="InterPro" id="IPR000962">
    <property type="entry name" value="Znf_DskA_TraR"/>
</dbReference>
<dbReference type="InterPro" id="IPR037187">
    <property type="entry name" value="DnaK_N"/>
</dbReference>
<dbReference type="PANTHER" id="PTHR33823">
    <property type="entry name" value="RNA POLYMERASE-BINDING TRANSCRIPTION FACTOR DKSA-RELATED"/>
    <property type="match status" value="1"/>
</dbReference>
<proteinExistence type="predicted"/>